<dbReference type="OrthoDB" id="5687299at2"/>
<dbReference type="GO" id="GO:0004151">
    <property type="term" value="F:dihydroorotase activity"/>
    <property type="evidence" value="ECO:0007669"/>
    <property type="project" value="InterPro"/>
</dbReference>
<dbReference type="AlphaFoldDB" id="A0A177NCK8"/>
<dbReference type="CDD" id="cd01317">
    <property type="entry name" value="DHOase_IIa"/>
    <property type="match status" value="1"/>
</dbReference>
<evidence type="ECO:0000256" key="1">
    <source>
        <dbReference type="ARBA" id="ARBA00022975"/>
    </source>
</evidence>
<dbReference type="NCBIfam" id="NF005791">
    <property type="entry name" value="PRK07627.1"/>
    <property type="match status" value="1"/>
</dbReference>
<feature type="domain" description="Dihydroorotase catalytic" evidence="2">
    <location>
        <begin position="51"/>
        <end position="240"/>
    </location>
</feature>
<dbReference type="RefSeq" id="WP_064040668.1">
    <property type="nucleotide sequence ID" value="NZ_LUUJ01000080.1"/>
</dbReference>
<evidence type="ECO:0000259" key="2">
    <source>
        <dbReference type="Pfam" id="PF12890"/>
    </source>
</evidence>
<sequence length="434" mass="45939">MSRIKIENGRIVDPANGIDAIGPLYIAGGKIVAVGAVLADFDAEQTIDAAGQVVCPGFVDLSVRLREPGQTQKGNIQSETRAALAAGVTSLCLPPDTKPCIDTPAVVEYIKDKAEQAGYAQVYSIGALTQRLDGNELSTMFALKQAGCIAVGNASAPLGNLLILRRAMEYASSHDLLLMFRANEASLSGKGCAHEGAVASRYGLPGIPEAAESIALAQCLELAELTGCRVHFSQISCKQSVIKIQQAKKYGLNVTADVAIHQLHLTENDIEPFDSNYHVMPPLRATIDRQYLREALANGTVDAICSDHQPHDLDAKLGAFPETESGVAALETLLPLTLALTGQHRIGLAQALAGLTCNPARIMGLAAGTLAIGANADVCIFDPALAWRVERPAWLSAGCNTPYWGRELTGRVTHTLQGGRVAYRLPQASATDRA</sequence>
<dbReference type="GO" id="GO:0046872">
    <property type="term" value="F:metal ion binding"/>
    <property type="evidence" value="ECO:0007669"/>
    <property type="project" value="InterPro"/>
</dbReference>
<dbReference type="GO" id="GO:0006145">
    <property type="term" value="P:purine nucleobase catabolic process"/>
    <property type="evidence" value="ECO:0007669"/>
    <property type="project" value="TreeGrafter"/>
</dbReference>
<dbReference type="NCBIfam" id="TIGR00857">
    <property type="entry name" value="pyrC_multi"/>
    <property type="match status" value="1"/>
</dbReference>
<dbReference type="Pfam" id="PF12890">
    <property type="entry name" value="DHOase"/>
    <property type="match status" value="1"/>
</dbReference>
<keyword evidence="1" id="KW-0665">Pyrimidine biosynthesis</keyword>
<evidence type="ECO:0000313" key="3">
    <source>
        <dbReference type="EMBL" id="OAI15786.1"/>
    </source>
</evidence>
<dbReference type="GO" id="GO:0006221">
    <property type="term" value="P:pyrimidine nucleotide biosynthetic process"/>
    <property type="evidence" value="ECO:0007669"/>
    <property type="project" value="UniProtKB-KW"/>
</dbReference>
<dbReference type="InterPro" id="IPR011059">
    <property type="entry name" value="Metal-dep_hydrolase_composite"/>
</dbReference>
<dbReference type="GO" id="GO:0005737">
    <property type="term" value="C:cytoplasm"/>
    <property type="evidence" value="ECO:0007669"/>
    <property type="project" value="TreeGrafter"/>
</dbReference>
<organism evidence="3 4">
    <name type="scientific">Methylomonas koyamae</name>
    <dbReference type="NCBI Taxonomy" id="702114"/>
    <lineage>
        <taxon>Bacteria</taxon>
        <taxon>Pseudomonadati</taxon>
        <taxon>Pseudomonadota</taxon>
        <taxon>Gammaproteobacteria</taxon>
        <taxon>Methylococcales</taxon>
        <taxon>Methylococcaceae</taxon>
        <taxon>Methylomonas</taxon>
    </lineage>
</organism>
<gene>
    <name evidence="3" type="ORF">A1507_13260</name>
</gene>
<dbReference type="InterPro" id="IPR032466">
    <property type="entry name" value="Metal_Hydrolase"/>
</dbReference>
<dbReference type="PANTHER" id="PTHR43668">
    <property type="entry name" value="ALLANTOINASE"/>
    <property type="match status" value="1"/>
</dbReference>
<name>A0A177NCK8_9GAMM</name>
<dbReference type="InterPro" id="IPR024403">
    <property type="entry name" value="DHOase_cat"/>
</dbReference>
<reference evidence="3 4" key="1">
    <citation type="submission" date="2016-03" db="EMBL/GenBank/DDBJ databases">
        <authorList>
            <person name="Ploux O."/>
        </authorList>
    </citation>
    <scope>NUCLEOTIDE SEQUENCE [LARGE SCALE GENOMIC DNA]</scope>
    <source>
        <strain evidence="3 4">R-45378</strain>
    </source>
</reference>
<dbReference type="SUPFAM" id="SSF51556">
    <property type="entry name" value="Metallo-dependent hydrolases"/>
    <property type="match status" value="1"/>
</dbReference>
<dbReference type="Gene3D" id="2.30.40.10">
    <property type="entry name" value="Urease, subunit C, domain 1"/>
    <property type="match status" value="1"/>
</dbReference>
<protein>
    <submittedName>
        <fullName evidence="3">Dihydroorotase</fullName>
    </submittedName>
</protein>
<comment type="caution">
    <text evidence="3">The sequence shown here is derived from an EMBL/GenBank/DDBJ whole genome shotgun (WGS) entry which is preliminary data.</text>
</comment>
<dbReference type="GO" id="GO:0004038">
    <property type="term" value="F:allantoinase activity"/>
    <property type="evidence" value="ECO:0007669"/>
    <property type="project" value="TreeGrafter"/>
</dbReference>
<dbReference type="InterPro" id="IPR004722">
    <property type="entry name" value="DHOase"/>
</dbReference>
<dbReference type="InterPro" id="IPR050138">
    <property type="entry name" value="DHOase/Allantoinase_Hydrolase"/>
</dbReference>
<proteinExistence type="predicted"/>
<dbReference type="Proteomes" id="UP000077857">
    <property type="component" value="Unassembled WGS sequence"/>
</dbReference>
<dbReference type="EMBL" id="LUUJ01000080">
    <property type="protein sequence ID" value="OAI15786.1"/>
    <property type="molecule type" value="Genomic_DNA"/>
</dbReference>
<dbReference type="PANTHER" id="PTHR43668:SF2">
    <property type="entry name" value="ALLANTOINASE"/>
    <property type="match status" value="1"/>
</dbReference>
<accession>A0A177NCK8</accession>
<evidence type="ECO:0000313" key="4">
    <source>
        <dbReference type="Proteomes" id="UP000077857"/>
    </source>
</evidence>
<dbReference type="SUPFAM" id="SSF51338">
    <property type="entry name" value="Composite domain of metallo-dependent hydrolases"/>
    <property type="match status" value="1"/>
</dbReference>
<dbReference type="Gene3D" id="3.20.20.140">
    <property type="entry name" value="Metal-dependent hydrolases"/>
    <property type="match status" value="1"/>
</dbReference>